<sequence length="94" mass="10423">MGREGARNSDGGVHGVLAAVLPHVRHPSLLRQLLRVSNRVVNVITAGLLQLGTHPVIYTAFNTDFRKAFTYILCHQTIEQTVCRTMDKKALTDL</sequence>
<dbReference type="EMBL" id="BPLR01015279">
    <property type="protein sequence ID" value="GIY74967.1"/>
    <property type="molecule type" value="Genomic_DNA"/>
</dbReference>
<gene>
    <name evidence="1" type="ORF">CEXT_591601</name>
</gene>
<proteinExistence type="predicted"/>
<name>A0AAV4VXE7_CAEEX</name>
<dbReference type="AlphaFoldDB" id="A0AAV4VXE7"/>
<organism evidence="1 2">
    <name type="scientific">Caerostris extrusa</name>
    <name type="common">Bark spider</name>
    <name type="synonym">Caerostris bankana</name>
    <dbReference type="NCBI Taxonomy" id="172846"/>
    <lineage>
        <taxon>Eukaryota</taxon>
        <taxon>Metazoa</taxon>
        <taxon>Ecdysozoa</taxon>
        <taxon>Arthropoda</taxon>
        <taxon>Chelicerata</taxon>
        <taxon>Arachnida</taxon>
        <taxon>Araneae</taxon>
        <taxon>Araneomorphae</taxon>
        <taxon>Entelegynae</taxon>
        <taxon>Araneoidea</taxon>
        <taxon>Araneidae</taxon>
        <taxon>Caerostris</taxon>
    </lineage>
</organism>
<protein>
    <submittedName>
        <fullName evidence="1">Uncharacterized protein</fullName>
    </submittedName>
</protein>
<reference evidence="1 2" key="1">
    <citation type="submission" date="2021-06" db="EMBL/GenBank/DDBJ databases">
        <title>Caerostris extrusa draft genome.</title>
        <authorList>
            <person name="Kono N."/>
            <person name="Arakawa K."/>
        </authorList>
    </citation>
    <scope>NUCLEOTIDE SEQUENCE [LARGE SCALE GENOMIC DNA]</scope>
</reference>
<keyword evidence="2" id="KW-1185">Reference proteome</keyword>
<evidence type="ECO:0000313" key="2">
    <source>
        <dbReference type="Proteomes" id="UP001054945"/>
    </source>
</evidence>
<comment type="caution">
    <text evidence="1">The sequence shown here is derived from an EMBL/GenBank/DDBJ whole genome shotgun (WGS) entry which is preliminary data.</text>
</comment>
<accession>A0AAV4VXE7</accession>
<dbReference type="Proteomes" id="UP001054945">
    <property type="component" value="Unassembled WGS sequence"/>
</dbReference>
<evidence type="ECO:0000313" key="1">
    <source>
        <dbReference type="EMBL" id="GIY74967.1"/>
    </source>
</evidence>